<evidence type="ECO:0000256" key="19">
    <source>
        <dbReference type="PIRSR" id="PIRSR001500-2"/>
    </source>
</evidence>
<evidence type="ECO:0000256" key="3">
    <source>
        <dbReference type="ARBA" id="ARBA00004496"/>
    </source>
</evidence>
<dbReference type="PROSITE" id="PS00857">
    <property type="entry name" value="PREPHENATE_DEHYDR_1"/>
    <property type="match status" value="1"/>
</dbReference>
<comment type="catalytic activity">
    <reaction evidence="17">
        <text>prephenate + H(+) = 3-phenylpyruvate + CO2 + H2O</text>
        <dbReference type="Rhea" id="RHEA:21648"/>
        <dbReference type="ChEBI" id="CHEBI:15377"/>
        <dbReference type="ChEBI" id="CHEBI:15378"/>
        <dbReference type="ChEBI" id="CHEBI:16526"/>
        <dbReference type="ChEBI" id="CHEBI:18005"/>
        <dbReference type="ChEBI" id="CHEBI:29934"/>
        <dbReference type="EC" id="4.2.1.51"/>
    </reaction>
</comment>
<feature type="binding site" evidence="18">
    <location>
        <position position="10"/>
    </location>
    <ligand>
        <name>substrate</name>
    </ligand>
</feature>
<dbReference type="PROSITE" id="PS51171">
    <property type="entry name" value="PREPHENATE_DEHYDR_3"/>
    <property type="match status" value="1"/>
</dbReference>
<dbReference type="UniPathway" id="UPA00120">
    <property type="reaction ID" value="UER00203"/>
</dbReference>
<feature type="domain" description="Chorismate mutase" evidence="20">
    <location>
        <begin position="1"/>
        <end position="90"/>
    </location>
</feature>
<dbReference type="Gene3D" id="1.20.59.10">
    <property type="entry name" value="Chorismate mutase"/>
    <property type="match status" value="1"/>
</dbReference>
<sequence length="360" mass="41100">MNNKKLRELRDDIDRLDFELLKLLRTRMETALKIRKFKTTDEILDISREQQVIERVVRQTESLGLLSSEFTQHLFSKIMEESRTIQAKGHNLIGFQGEHGAYSEVAARAYNPELVYIPCPEFADVFESVSRGYLDLGIVPVENTLGGAITQVNELLIDTELHLIGEIKIPIHHCLLALPGTDHREIRTVYSHPQGLTQCRDFLARNHLEPHPYYDTAGSAKMLSIERPKASAAIASALCADIYNLEIIKERIEDHEENKTRFLVISREKPTEPGTKCSVIFSVAHHAGALFEIVRVFAESNINLTRIESMPNRDNPGNYYFFMDFEGNVQDGKVQHALNVMQQHTMMYKFLGCYKEVAPQ</sequence>
<dbReference type="InterPro" id="IPR036979">
    <property type="entry name" value="CM_dom_sf"/>
</dbReference>
<evidence type="ECO:0000256" key="2">
    <source>
        <dbReference type="ARBA" id="ARBA00002364"/>
    </source>
</evidence>
<dbReference type="PIRSF" id="PIRSF001500">
    <property type="entry name" value="Chor_mut_pdt_Ppr"/>
    <property type="match status" value="1"/>
</dbReference>
<gene>
    <name evidence="23" type="ORF">U14_03557</name>
</gene>
<evidence type="ECO:0000256" key="8">
    <source>
        <dbReference type="ARBA" id="ARBA00022490"/>
    </source>
</evidence>
<dbReference type="SUPFAM" id="SSF53850">
    <property type="entry name" value="Periplasmic binding protein-like II"/>
    <property type="match status" value="1"/>
</dbReference>
<keyword evidence="14" id="KW-0511">Multifunctional enzyme</keyword>
<dbReference type="HOGENOM" id="CLU_035008_1_1_0"/>
<evidence type="ECO:0000256" key="1">
    <source>
        <dbReference type="ARBA" id="ARBA00000824"/>
    </source>
</evidence>
<dbReference type="GO" id="GO:0009094">
    <property type="term" value="P:L-phenylalanine biosynthetic process"/>
    <property type="evidence" value="ECO:0007669"/>
    <property type="project" value="UniProtKB-UniPathway"/>
</dbReference>
<evidence type="ECO:0000256" key="10">
    <source>
        <dbReference type="ARBA" id="ARBA00023141"/>
    </source>
</evidence>
<evidence type="ECO:0000256" key="17">
    <source>
        <dbReference type="ARBA" id="ARBA00047848"/>
    </source>
</evidence>
<protein>
    <recommendedName>
        <fullName evidence="7">Bifunctional chorismate mutase/prephenate dehydratase</fullName>
        <ecNumber evidence="6">4.2.1.51</ecNumber>
    </recommendedName>
    <alternativeName>
        <fullName evidence="16">Chorismate mutase-prephenate dehydratase</fullName>
    </alternativeName>
    <alternativeName>
        <fullName evidence="15">p-protein</fullName>
    </alternativeName>
</protein>
<dbReference type="EC" id="4.2.1.51" evidence="6"/>
<dbReference type="STRING" id="1499966.U14_03557"/>
<evidence type="ECO:0000313" key="24">
    <source>
        <dbReference type="Proteomes" id="UP000030700"/>
    </source>
</evidence>
<evidence type="ECO:0000256" key="12">
    <source>
        <dbReference type="ARBA" id="ARBA00023235"/>
    </source>
</evidence>
<dbReference type="Gene3D" id="3.40.190.10">
    <property type="entry name" value="Periplasmic binding protein-like II"/>
    <property type="match status" value="2"/>
</dbReference>
<dbReference type="GO" id="GO:0046417">
    <property type="term" value="P:chorismate metabolic process"/>
    <property type="evidence" value="ECO:0007669"/>
    <property type="project" value="InterPro"/>
</dbReference>
<evidence type="ECO:0000256" key="18">
    <source>
        <dbReference type="PIRSR" id="PIRSR001500-1"/>
    </source>
</evidence>
<comment type="catalytic activity">
    <reaction evidence="1">
        <text>chorismate = prephenate</text>
        <dbReference type="Rhea" id="RHEA:13897"/>
        <dbReference type="ChEBI" id="CHEBI:29748"/>
        <dbReference type="ChEBI" id="CHEBI:29934"/>
        <dbReference type="EC" id="5.4.99.5"/>
    </reaction>
</comment>
<accession>A0A081BPJ0</accession>
<keyword evidence="12" id="KW-0413">Isomerase</keyword>
<evidence type="ECO:0000256" key="15">
    <source>
        <dbReference type="ARBA" id="ARBA00031175"/>
    </source>
</evidence>
<dbReference type="Proteomes" id="UP000030700">
    <property type="component" value="Unassembled WGS sequence"/>
</dbReference>
<dbReference type="GO" id="GO:0005737">
    <property type="term" value="C:cytoplasm"/>
    <property type="evidence" value="ECO:0007669"/>
    <property type="project" value="UniProtKB-SubCell"/>
</dbReference>
<evidence type="ECO:0000256" key="5">
    <source>
        <dbReference type="ARBA" id="ARBA00004817"/>
    </source>
</evidence>
<evidence type="ECO:0000259" key="22">
    <source>
        <dbReference type="PROSITE" id="PS51671"/>
    </source>
</evidence>
<evidence type="ECO:0000256" key="6">
    <source>
        <dbReference type="ARBA" id="ARBA00013147"/>
    </source>
</evidence>
<dbReference type="PANTHER" id="PTHR21022:SF19">
    <property type="entry name" value="PREPHENATE DEHYDRATASE-RELATED"/>
    <property type="match status" value="1"/>
</dbReference>
<feature type="binding site" evidence="18">
    <location>
        <position position="38"/>
    </location>
    <ligand>
        <name>substrate</name>
    </ligand>
</feature>
<dbReference type="SUPFAM" id="SSF55021">
    <property type="entry name" value="ACT-like"/>
    <property type="match status" value="1"/>
</dbReference>
<dbReference type="InterPro" id="IPR001086">
    <property type="entry name" value="Preph_deHydtase"/>
</dbReference>
<dbReference type="EMBL" id="DF820458">
    <property type="protein sequence ID" value="GAK52306.1"/>
    <property type="molecule type" value="Genomic_DNA"/>
</dbReference>
<dbReference type="UniPathway" id="UPA00121">
    <property type="reaction ID" value="UER00345"/>
</dbReference>
<comment type="pathway">
    <text evidence="5">Metabolic intermediate biosynthesis; prephenate biosynthesis; prephenate from chorismate: step 1/1.</text>
</comment>
<dbReference type="GO" id="GO:0004664">
    <property type="term" value="F:prephenate dehydratase activity"/>
    <property type="evidence" value="ECO:0007669"/>
    <property type="project" value="UniProtKB-EC"/>
</dbReference>
<reference evidence="23" key="1">
    <citation type="journal article" date="2015" name="PeerJ">
        <title>First genomic representation of candidate bacterial phylum KSB3 points to enhanced environmental sensing as a trigger of wastewater bulking.</title>
        <authorList>
            <person name="Sekiguchi Y."/>
            <person name="Ohashi A."/>
            <person name="Parks D.H."/>
            <person name="Yamauchi T."/>
            <person name="Tyson G.W."/>
            <person name="Hugenholtz P."/>
        </authorList>
    </citation>
    <scope>NUCLEOTIDE SEQUENCE [LARGE SCALE GENOMIC DNA]</scope>
</reference>
<proteinExistence type="predicted"/>
<evidence type="ECO:0000259" key="21">
    <source>
        <dbReference type="PROSITE" id="PS51171"/>
    </source>
</evidence>
<keyword evidence="8" id="KW-0963">Cytoplasm</keyword>
<dbReference type="InterPro" id="IPR002701">
    <property type="entry name" value="CM_II_prokaryot"/>
</dbReference>
<dbReference type="CDD" id="cd04905">
    <property type="entry name" value="ACT_CM-PDT"/>
    <property type="match status" value="1"/>
</dbReference>
<dbReference type="InterPro" id="IPR045865">
    <property type="entry name" value="ACT-like_dom_sf"/>
</dbReference>
<evidence type="ECO:0000256" key="9">
    <source>
        <dbReference type="ARBA" id="ARBA00022605"/>
    </source>
</evidence>
<keyword evidence="9" id="KW-0028">Amino-acid biosynthesis</keyword>
<name>A0A081BPJ0_9BACT</name>
<dbReference type="GO" id="GO:0004106">
    <property type="term" value="F:chorismate mutase activity"/>
    <property type="evidence" value="ECO:0007669"/>
    <property type="project" value="UniProtKB-EC"/>
</dbReference>
<feature type="binding site" evidence="18">
    <location>
        <position position="82"/>
    </location>
    <ligand>
        <name>substrate</name>
    </ligand>
</feature>
<comment type="subcellular location">
    <subcellularLocation>
        <location evidence="3">Cytoplasm</location>
    </subcellularLocation>
</comment>
<dbReference type="CDD" id="cd13631">
    <property type="entry name" value="PBP2_Ct-PDT_like"/>
    <property type="match status" value="1"/>
</dbReference>
<evidence type="ECO:0000256" key="7">
    <source>
        <dbReference type="ARBA" id="ARBA00014401"/>
    </source>
</evidence>
<feature type="domain" description="ACT" evidence="22">
    <location>
        <begin position="278"/>
        <end position="360"/>
    </location>
</feature>
<dbReference type="InterPro" id="IPR036263">
    <property type="entry name" value="Chorismate_II_sf"/>
</dbReference>
<evidence type="ECO:0000256" key="11">
    <source>
        <dbReference type="ARBA" id="ARBA00023222"/>
    </source>
</evidence>
<dbReference type="Pfam" id="PF00800">
    <property type="entry name" value="PDT"/>
    <property type="match status" value="1"/>
</dbReference>
<dbReference type="SMART" id="SM00830">
    <property type="entry name" value="CM_2"/>
    <property type="match status" value="1"/>
</dbReference>
<evidence type="ECO:0000256" key="16">
    <source>
        <dbReference type="ARBA" id="ARBA00031520"/>
    </source>
</evidence>
<dbReference type="InterPro" id="IPR018528">
    <property type="entry name" value="Preph_deHydtase_CS"/>
</dbReference>
<dbReference type="PROSITE" id="PS51168">
    <property type="entry name" value="CHORISMATE_MUT_2"/>
    <property type="match status" value="1"/>
</dbReference>
<keyword evidence="11" id="KW-0584">Phenylalanine biosynthesis</keyword>
<dbReference type="Gene3D" id="3.30.70.260">
    <property type="match status" value="1"/>
</dbReference>
<feature type="domain" description="Prephenate dehydratase" evidence="21">
    <location>
        <begin position="92"/>
        <end position="267"/>
    </location>
</feature>
<keyword evidence="10" id="KW-0057">Aromatic amino acid biosynthesis</keyword>
<evidence type="ECO:0000313" key="23">
    <source>
        <dbReference type="EMBL" id="GAK52306.1"/>
    </source>
</evidence>
<dbReference type="PROSITE" id="PS51671">
    <property type="entry name" value="ACT"/>
    <property type="match status" value="1"/>
</dbReference>
<evidence type="ECO:0000256" key="13">
    <source>
        <dbReference type="ARBA" id="ARBA00023239"/>
    </source>
</evidence>
<feature type="site" description="Essential for prephenate dehydratase activity" evidence="19">
    <location>
        <position position="260"/>
    </location>
</feature>
<feature type="binding site" evidence="18">
    <location>
        <position position="49"/>
    </location>
    <ligand>
        <name>substrate</name>
    </ligand>
</feature>
<feature type="binding site" evidence="18">
    <location>
        <position position="27"/>
    </location>
    <ligand>
        <name>substrate</name>
    </ligand>
</feature>
<evidence type="ECO:0000256" key="14">
    <source>
        <dbReference type="ARBA" id="ARBA00023268"/>
    </source>
</evidence>
<dbReference type="InterPro" id="IPR008242">
    <property type="entry name" value="Chor_mutase/pphenate_deHydtase"/>
</dbReference>
<dbReference type="NCBIfam" id="NF008865">
    <property type="entry name" value="PRK11898.1"/>
    <property type="match status" value="1"/>
</dbReference>
<keyword evidence="13" id="KW-0456">Lyase</keyword>
<dbReference type="Pfam" id="PF01817">
    <property type="entry name" value="CM_2"/>
    <property type="match status" value="1"/>
</dbReference>
<feature type="binding site" evidence="18">
    <location>
        <position position="45"/>
    </location>
    <ligand>
        <name>substrate</name>
    </ligand>
</feature>
<keyword evidence="24" id="KW-1185">Reference proteome</keyword>
<comment type="function">
    <text evidence="2">Catalyzes the Claisen rearrangement of chorismate to prephenate and the decarboxylation/dehydration of prephenate to phenylpyruvate.</text>
</comment>
<evidence type="ECO:0000256" key="4">
    <source>
        <dbReference type="ARBA" id="ARBA00004741"/>
    </source>
</evidence>
<organism evidence="23">
    <name type="scientific">Candidatus Moduliflexus flocculans</name>
    <dbReference type="NCBI Taxonomy" id="1499966"/>
    <lineage>
        <taxon>Bacteria</taxon>
        <taxon>Candidatus Moduliflexota</taxon>
        <taxon>Candidatus Moduliflexia</taxon>
        <taxon>Candidatus Moduliflexales</taxon>
        <taxon>Candidatus Moduliflexaceae</taxon>
    </lineage>
</organism>
<dbReference type="InterPro" id="IPR002912">
    <property type="entry name" value="ACT_dom"/>
</dbReference>
<evidence type="ECO:0000259" key="20">
    <source>
        <dbReference type="PROSITE" id="PS51168"/>
    </source>
</evidence>
<dbReference type="PANTHER" id="PTHR21022">
    <property type="entry name" value="PREPHENATE DEHYDRATASE P PROTEIN"/>
    <property type="match status" value="1"/>
</dbReference>
<feature type="binding site" evidence="18">
    <location>
        <position position="86"/>
    </location>
    <ligand>
        <name>substrate</name>
    </ligand>
</feature>
<dbReference type="SUPFAM" id="SSF48600">
    <property type="entry name" value="Chorismate mutase II"/>
    <property type="match status" value="1"/>
</dbReference>
<dbReference type="Pfam" id="PF01842">
    <property type="entry name" value="ACT"/>
    <property type="match status" value="1"/>
</dbReference>
<dbReference type="AlphaFoldDB" id="A0A081BPJ0"/>
<comment type="pathway">
    <text evidence="4">Amino-acid biosynthesis; L-phenylalanine biosynthesis; phenylpyruvate from prephenate: step 1/1.</text>
</comment>